<sequence>MADDTGTTRANSPRRKPAPAPSPDSKPAAGRRQPPSSKSGPKPARKATAAESPATSAALGSHTGTVPGSPAPSRPTTAPPPPHELVDDGWETDFEPCPPPPPRSSADAYHAACTALGIVPSSHLAAAYSAGSTSVLMRYHGIGPHGAHALAEILKLPHSGITTLDLAHNRLGAGAAHLGAALEINRTLAHLDVSGNNLRADACRQLADMLQYNVTVKTLAARGNHIGDKGAHHFAAALRSNSTLTSLDLSRNDIGDMGAAALGHSLAANDGLKELDISWNNIRGPGFTAFFGSVKDNAVLAHLRIHHNGMGDAVGALALYVSRSGALQTLDLTSTRLSDAALATLARPLEGSHALEEVHFAGNPFTEAGAQIILKAATTSTSLKKINVKDVQMSQETRNKFMSLSTEKSVIVDV</sequence>
<dbReference type="SUPFAM" id="SSF52047">
    <property type="entry name" value="RNI-like"/>
    <property type="match status" value="1"/>
</dbReference>
<organism evidence="2 3">
    <name type="scientific">Synchytrium endobioticum</name>
    <dbReference type="NCBI Taxonomy" id="286115"/>
    <lineage>
        <taxon>Eukaryota</taxon>
        <taxon>Fungi</taxon>
        <taxon>Fungi incertae sedis</taxon>
        <taxon>Chytridiomycota</taxon>
        <taxon>Chytridiomycota incertae sedis</taxon>
        <taxon>Chytridiomycetes</taxon>
        <taxon>Synchytriales</taxon>
        <taxon>Synchytriaceae</taxon>
        <taxon>Synchytrium</taxon>
    </lineage>
</organism>
<evidence type="ECO:0000313" key="2">
    <source>
        <dbReference type="EMBL" id="TPX38801.1"/>
    </source>
</evidence>
<evidence type="ECO:0000313" key="3">
    <source>
        <dbReference type="Proteomes" id="UP000320475"/>
    </source>
</evidence>
<dbReference type="PANTHER" id="PTHR24114">
    <property type="entry name" value="LEUCINE RICH REPEAT FAMILY PROTEIN"/>
    <property type="match status" value="1"/>
</dbReference>
<dbReference type="SMART" id="SM00368">
    <property type="entry name" value="LRR_RI"/>
    <property type="match status" value="6"/>
</dbReference>
<dbReference type="OrthoDB" id="120976at2759"/>
<dbReference type="InterPro" id="IPR032675">
    <property type="entry name" value="LRR_dom_sf"/>
</dbReference>
<dbReference type="AlphaFoldDB" id="A0A507CH42"/>
<name>A0A507CH42_9FUNG</name>
<dbReference type="Pfam" id="PF13516">
    <property type="entry name" value="LRR_6"/>
    <property type="match status" value="3"/>
</dbReference>
<evidence type="ECO:0000256" key="1">
    <source>
        <dbReference type="SAM" id="MobiDB-lite"/>
    </source>
</evidence>
<dbReference type="Proteomes" id="UP000320475">
    <property type="component" value="Unassembled WGS sequence"/>
</dbReference>
<gene>
    <name evidence="2" type="ORF">SeLEV6574_g07618</name>
</gene>
<feature type="compositionally biased region" description="Pro residues" evidence="1">
    <location>
        <begin position="69"/>
        <end position="83"/>
    </location>
</feature>
<dbReference type="EMBL" id="QEAM01000567">
    <property type="protein sequence ID" value="TPX38801.1"/>
    <property type="molecule type" value="Genomic_DNA"/>
</dbReference>
<dbReference type="Gene3D" id="3.80.10.10">
    <property type="entry name" value="Ribonuclease Inhibitor"/>
    <property type="match status" value="2"/>
</dbReference>
<comment type="caution">
    <text evidence="2">The sequence shown here is derived from an EMBL/GenBank/DDBJ whole genome shotgun (WGS) entry which is preliminary data.</text>
</comment>
<dbReference type="VEuPathDB" id="FungiDB:SeMB42_g04243"/>
<dbReference type="PANTHER" id="PTHR24114:SF2">
    <property type="entry name" value="F-BOX DOMAIN-CONTAINING PROTEIN-RELATED"/>
    <property type="match status" value="1"/>
</dbReference>
<reference evidence="2 3" key="1">
    <citation type="journal article" date="2019" name="Sci. Rep.">
        <title>Comparative genomics of chytrid fungi reveal insights into the obligate biotrophic and pathogenic lifestyle of Synchytrium endobioticum.</title>
        <authorList>
            <person name="van de Vossenberg B.T.L.H."/>
            <person name="Warris S."/>
            <person name="Nguyen H.D.T."/>
            <person name="van Gent-Pelzer M.P.E."/>
            <person name="Joly D.L."/>
            <person name="van de Geest H.C."/>
            <person name="Bonants P.J.M."/>
            <person name="Smith D.S."/>
            <person name="Levesque C.A."/>
            <person name="van der Lee T.A.J."/>
        </authorList>
    </citation>
    <scope>NUCLEOTIDE SEQUENCE [LARGE SCALE GENOMIC DNA]</scope>
    <source>
        <strain evidence="2 3">LEV6574</strain>
    </source>
</reference>
<feature type="region of interest" description="Disordered" evidence="1">
    <location>
        <begin position="1"/>
        <end position="103"/>
    </location>
</feature>
<accession>A0A507CH42</accession>
<dbReference type="InterPro" id="IPR001611">
    <property type="entry name" value="Leu-rich_rpt"/>
</dbReference>
<dbReference type="InterPro" id="IPR052394">
    <property type="entry name" value="LRR-containing"/>
</dbReference>
<protein>
    <submittedName>
        <fullName evidence="2">Uncharacterized protein</fullName>
    </submittedName>
</protein>
<feature type="compositionally biased region" description="Low complexity" evidence="1">
    <location>
        <begin position="47"/>
        <end position="58"/>
    </location>
</feature>
<proteinExistence type="predicted"/>